<evidence type="ECO:0000313" key="2">
    <source>
        <dbReference type="EMBL" id="GFB12771.1"/>
    </source>
</evidence>
<feature type="region of interest" description="Disordered" evidence="1">
    <location>
        <begin position="187"/>
        <end position="215"/>
    </location>
</feature>
<dbReference type="AlphaFoldDB" id="A0A699KV21"/>
<reference evidence="2" key="1">
    <citation type="journal article" date="2019" name="Sci. Rep.">
        <title>Draft genome of Tanacetum cinerariifolium, the natural source of mosquito coil.</title>
        <authorList>
            <person name="Yamashiro T."/>
            <person name="Shiraishi A."/>
            <person name="Satake H."/>
            <person name="Nakayama K."/>
        </authorList>
    </citation>
    <scope>NUCLEOTIDE SEQUENCE</scope>
</reference>
<gene>
    <name evidence="2" type="ORF">Tci_684742</name>
</gene>
<feature type="non-terminal residue" evidence="2">
    <location>
        <position position="215"/>
    </location>
</feature>
<feature type="compositionally biased region" description="Polar residues" evidence="1">
    <location>
        <begin position="204"/>
        <end position="215"/>
    </location>
</feature>
<dbReference type="EMBL" id="BKCJ010558027">
    <property type="protein sequence ID" value="GFB12771.1"/>
    <property type="molecule type" value="Genomic_DNA"/>
</dbReference>
<name>A0A699KV21_TANCI</name>
<accession>A0A699KV21</accession>
<organism evidence="2">
    <name type="scientific">Tanacetum cinerariifolium</name>
    <name type="common">Dalmatian daisy</name>
    <name type="synonym">Chrysanthemum cinerariifolium</name>
    <dbReference type="NCBI Taxonomy" id="118510"/>
    <lineage>
        <taxon>Eukaryota</taxon>
        <taxon>Viridiplantae</taxon>
        <taxon>Streptophyta</taxon>
        <taxon>Embryophyta</taxon>
        <taxon>Tracheophyta</taxon>
        <taxon>Spermatophyta</taxon>
        <taxon>Magnoliopsida</taxon>
        <taxon>eudicotyledons</taxon>
        <taxon>Gunneridae</taxon>
        <taxon>Pentapetalae</taxon>
        <taxon>asterids</taxon>
        <taxon>campanulids</taxon>
        <taxon>Asterales</taxon>
        <taxon>Asteraceae</taxon>
        <taxon>Asteroideae</taxon>
        <taxon>Anthemideae</taxon>
        <taxon>Anthemidinae</taxon>
        <taxon>Tanacetum</taxon>
    </lineage>
</organism>
<proteinExistence type="predicted"/>
<protein>
    <submittedName>
        <fullName evidence="2">Uncharacterized protein</fullName>
    </submittedName>
</protein>
<evidence type="ECO:0000256" key="1">
    <source>
        <dbReference type="SAM" id="MobiDB-lite"/>
    </source>
</evidence>
<sequence>MTPDTPSYSSIRSPIRRLAHRLLTLSVTHRHSGKEKVTLDDLFLLHSMDGATRVDVPWHVAKFFTNKAKGYKKKSLIIGVHLIGKISRSYGLMTQRSLKNVTLGPETLLLSVAKLVDLGICRLRASDERLGGIETNISTLSIEVDDLTYVVSGMSEQYDQFYNEFRQMRVQQGVNFMSNTPVYSTAPSSSPNPFGLSDDANVGPFTSQNLGNDID</sequence>
<comment type="caution">
    <text evidence="2">The sequence shown here is derived from an EMBL/GenBank/DDBJ whole genome shotgun (WGS) entry which is preliminary data.</text>
</comment>